<evidence type="ECO:0000313" key="2">
    <source>
        <dbReference type="EMBL" id="KUM58948.1"/>
    </source>
</evidence>
<dbReference type="Proteomes" id="UP000055045">
    <property type="component" value="Unassembled WGS sequence"/>
</dbReference>
<dbReference type="AlphaFoldDB" id="A0A101MEH1"/>
<name>A0A101MEH1_PENFR</name>
<dbReference type="EMBL" id="LLXE01000251">
    <property type="protein sequence ID" value="KUM58948.1"/>
    <property type="molecule type" value="Genomic_DNA"/>
</dbReference>
<evidence type="ECO:0000313" key="3">
    <source>
        <dbReference type="Proteomes" id="UP000055045"/>
    </source>
</evidence>
<feature type="region of interest" description="Disordered" evidence="1">
    <location>
        <begin position="66"/>
        <end position="89"/>
    </location>
</feature>
<evidence type="ECO:0000256" key="1">
    <source>
        <dbReference type="SAM" id="MobiDB-lite"/>
    </source>
</evidence>
<gene>
    <name evidence="2" type="ORF">ACN42_g8192</name>
</gene>
<sequence>MRHTVTSLAPPVLNHILQRNLSHARCAHQVHQAREMGDLQALDTMIGVAILLAPVEDHRRNRGQEHLVDAHPPAVASTIPSPPFPIETPEIRGLRETRETLEALETLETLETRGIGAVRHREG</sequence>
<comment type="caution">
    <text evidence="2">The sequence shown here is derived from an EMBL/GenBank/DDBJ whole genome shotgun (WGS) entry which is preliminary data.</text>
</comment>
<protein>
    <submittedName>
        <fullName evidence="2">Uncharacterized protein</fullName>
    </submittedName>
</protein>
<keyword evidence="3" id="KW-1185">Reference proteome</keyword>
<accession>A0A101MEH1</accession>
<proteinExistence type="predicted"/>
<organism evidence="2 3">
    <name type="scientific">Penicillium freii</name>
    <dbReference type="NCBI Taxonomy" id="48697"/>
    <lineage>
        <taxon>Eukaryota</taxon>
        <taxon>Fungi</taxon>
        <taxon>Dikarya</taxon>
        <taxon>Ascomycota</taxon>
        <taxon>Pezizomycotina</taxon>
        <taxon>Eurotiomycetes</taxon>
        <taxon>Eurotiomycetidae</taxon>
        <taxon>Eurotiales</taxon>
        <taxon>Aspergillaceae</taxon>
        <taxon>Penicillium</taxon>
    </lineage>
</organism>
<reference evidence="2 3" key="1">
    <citation type="submission" date="2015-10" db="EMBL/GenBank/DDBJ databases">
        <title>Genome sequencing of Penicillium freii.</title>
        <authorList>
            <person name="Nguyen H.D."/>
            <person name="Visagie C.M."/>
            <person name="Seifert K.A."/>
        </authorList>
    </citation>
    <scope>NUCLEOTIDE SEQUENCE [LARGE SCALE GENOMIC DNA]</scope>
    <source>
        <strain evidence="2 3">DAOM 242723</strain>
    </source>
</reference>